<dbReference type="InterPro" id="IPR036890">
    <property type="entry name" value="HATPase_C_sf"/>
</dbReference>
<protein>
    <recommendedName>
        <fullName evidence="2">histidine kinase</fullName>
        <ecNumber evidence="2">2.7.13.3</ecNumber>
    </recommendedName>
</protein>
<dbReference type="GO" id="GO:0000155">
    <property type="term" value="F:phosphorelay sensor kinase activity"/>
    <property type="evidence" value="ECO:0007669"/>
    <property type="project" value="InterPro"/>
</dbReference>
<evidence type="ECO:0000256" key="4">
    <source>
        <dbReference type="ARBA" id="ARBA00022679"/>
    </source>
</evidence>
<evidence type="ECO:0000256" key="3">
    <source>
        <dbReference type="ARBA" id="ARBA00022553"/>
    </source>
</evidence>
<dbReference type="CDD" id="cd16917">
    <property type="entry name" value="HATPase_UhpB-NarQ-NarX-like"/>
    <property type="match status" value="1"/>
</dbReference>
<dbReference type="Pfam" id="PF07730">
    <property type="entry name" value="HisKA_3"/>
    <property type="match status" value="1"/>
</dbReference>
<keyword evidence="3" id="KW-0597">Phosphoprotein</keyword>
<keyword evidence="8" id="KW-0902">Two-component regulatory system</keyword>
<proteinExistence type="predicted"/>
<keyword evidence="4" id="KW-0808">Transferase</keyword>
<reference evidence="11 12" key="1">
    <citation type="journal article" date="2011" name="J. Bacteriol.">
        <title>Genome sequence of 'Pedosphaera parvula' Ellin514, an aerobic Verrucomicrobial isolate from pasture soil.</title>
        <authorList>
            <person name="Kant R."/>
            <person name="van Passel M.W."/>
            <person name="Sangwan P."/>
            <person name="Palva A."/>
            <person name="Lucas S."/>
            <person name="Copeland A."/>
            <person name="Lapidus A."/>
            <person name="Glavina Del Rio T."/>
            <person name="Dalin E."/>
            <person name="Tice H."/>
            <person name="Bruce D."/>
            <person name="Goodwin L."/>
            <person name="Pitluck S."/>
            <person name="Chertkov O."/>
            <person name="Larimer F.W."/>
            <person name="Land M.L."/>
            <person name="Hauser L."/>
            <person name="Brettin T.S."/>
            <person name="Detter J.C."/>
            <person name="Han S."/>
            <person name="de Vos W.M."/>
            <person name="Janssen P.H."/>
            <person name="Smidt H."/>
        </authorList>
    </citation>
    <scope>NUCLEOTIDE SEQUENCE [LARGE SCALE GENOMIC DNA]</scope>
    <source>
        <strain evidence="11 12">Ellin514</strain>
    </source>
</reference>
<dbReference type="Pfam" id="PF02518">
    <property type="entry name" value="HATPase_c"/>
    <property type="match status" value="1"/>
</dbReference>
<keyword evidence="7" id="KW-0067">ATP-binding</keyword>
<evidence type="ECO:0000313" key="12">
    <source>
        <dbReference type="Proteomes" id="UP000003688"/>
    </source>
</evidence>
<comment type="catalytic activity">
    <reaction evidence="1">
        <text>ATP + protein L-histidine = ADP + protein N-phospho-L-histidine.</text>
        <dbReference type="EC" id="2.7.13.3"/>
    </reaction>
</comment>
<dbReference type="RefSeq" id="WP_007412547.1">
    <property type="nucleotide sequence ID" value="NZ_ABOX02000001.1"/>
</dbReference>
<dbReference type="InterPro" id="IPR003594">
    <property type="entry name" value="HATPase_dom"/>
</dbReference>
<evidence type="ECO:0000256" key="5">
    <source>
        <dbReference type="ARBA" id="ARBA00022741"/>
    </source>
</evidence>
<name>B9X9T9_PEDPL</name>
<gene>
    <name evidence="11" type="ORF">Cflav_PD5875</name>
</gene>
<evidence type="ECO:0000256" key="2">
    <source>
        <dbReference type="ARBA" id="ARBA00012438"/>
    </source>
</evidence>
<dbReference type="AlphaFoldDB" id="B9X9T9"/>
<evidence type="ECO:0000256" key="1">
    <source>
        <dbReference type="ARBA" id="ARBA00000085"/>
    </source>
</evidence>
<dbReference type="OrthoDB" id="9781904at2"/>
<dbReference type="InterPro" id="IPR011712">
    <property type="entry name" value="Sig_transdc_His_kin_sub3_dim/P"/>
</dbReference>
<dbReference type="EC" id="2.7.13.3" evidence="2"/>
<dbReference type="InterPro" id="IPR050482">
    <property type="entry name" value="Sensor_HK_TwoCompSys"/>
</dbReference>
<dbReference type="Gene3D" id="3.30.565.10">
    <property type="entry name" value="Histidine kinase-like ATPase, C-terminal domain"/>
    <property type="match status" value="1"/>
</dbReference>
<organism evidence="11 12">
    <name type="scientific">Pedosphaera parvula (strain Ellin514)</name>
    <dbReference type="NCBI Taxonomy" id="320771"/>
    <lineage>
        <taxon>Bacteria</taxon>
        <taxon>Pseudomonadati</taxon>
        <taxon>Verrucomicrobiota</taxon>
        <taxon>Pedosphaerae</taxon>
        <taxon>Pedosphaerales</taxon>
        <taxon>Pedosphaeraceae</taxon>
        <taxon>Pedosphaera</taxon>
    </lineage>
</organism>
<evidence type="ECO:0000256" key="9">
    <source>
        <dbReference type="SAM" id="Coils"/>
    </source>
</evidence>
<accession>B9X9T9</accession>
<dbReference type="GO" id="GO:0046983">
    <property type="term" value="F:protein dimerization activity"/>
    <property type="evidence" value="ECO:0007669"/>
    <property type="project" value="InterPro"/>
</dbReference>
<evidence type="ECO:0000256" key="6">
    <source>
        <dbReference type="ARBA" id="ARBA00022777"/>
    </source>
</evidence>
<dbReference type="EMBL" id="ABOX02000001">
    <property type="protein sequence ID" value="EEF63240.1"/>
    <property type="molecule type" value="Genomic_DNA"/>
</dbReference>
<dbReference type="InterPro" id="IPR014787">
    <property type="entry name" value="PSer_Pase_RsbU_N"/>
</dbReference>
<dbReference type="InterPro" id="IPR017944">
    <property type="entry name" value="KaiA/RbsU_helical_domain_sf"/>
</dbReference>
<dbReference type="PANTHER" id="PTHR24421">
    <property type="entry name" value="NITRATE/NITRITE SENSOR PROTEIN NARX-RELATED"/>
    <property type="match status" value="1"/>
</dbReference>
<comment type="caution">
    <text evidence="11">The sequence shown here is derived from an EMBL/GenBank/DDBJ whole genome shotgun (WGS) entry which is preliminary data.</text>
</comment>
<keyword evidence="5" id="KW-0547">Nucleotide-binding</keyword>
<dbReference type="Pfam" id="PF08673">
    <property type="entry name" value="RsbU_N"/>
    <property type="match status" value="1"/>
</dbReference>
<dbReference type="Gene3D" id="1.10.1240.30">
    <property type="entry name" value="KaiA/RbsU domain"/>
    <property type="match status" value="1"/>
</dbReference>
<feature type="coiled-coil region" evidence="9">
    <location>
        <begin position="98"/>
        <end position="149"/>
    </location>
</feature>
<feature type="domain" description="Histidine kinase" evidence="10">
    <location>
        <begin position="178"/>
        <end position="373"/>
    </location>
</feature>
<dbReference type="PROSITE" id="PS50109">
    <property type="entry name" value="HIS_KIN"/>
    <property type="match status" value="1"/>
</dbReference>
<keyword evidence="12" id="KW-1185">Reference proteome</keyword>
<dbReference type="PANTHER" id="PTHR24421:SF10">
    <property type="entry name" value="NITRATE_NITRITE SENSOR PROTEIN NARQ"/>
    <property type="match status" value="1"/>
</dbReference>
<dbReference type="InterPro" id="IPR005467">
    <property type="entry name" value="His_kinase_dom"/>
</dbReference>
<evidence type="ECO:0000256" key="7">
    <source>
        <dbReference type="ARBA" id="ARBA00022840"/>
    </source>
</evidence>
<evidence type="ECO:0000313" key="11">
    <source>
        <dbReference type="EMBL" id="EEF63240.1"/>
    </source>
</evidence>
<dbReference type="STRING" id="320771.Cflav_PD5875"/>
<dbReference type="GO" id="GO:0016020">
    <property type="term" value="C:membrane"/>
    <property type="evidence" value="ECO:0007669"/>
    <property type="project" value="InterPro"/>
</dbReference>
<keyword evidence="6 11" id="KW-0418">Kinase</keyword>
<sequence length="382" mass="43147">MNKQFNGICQQYVAALRRYLVENDESALSEAYELGRKTISDGLGVIDMAKIHEEVLLGLLPKTNAPFETLQLAKSAGSFFSESLSPFEITHRGFRDANRSLRKANADLEDRNQALAIANGNLKREIEERKRAERELRESEEHYRILFNQARLMQENLRHLSSQVLHVQEEERKRISRELHDEVGQALTAVNVSLALLKNAIDIKNVELRNKITDTQKLLEQTMESVHAFSRELRPAMLDDLGLIPTLRSFVKSFARRTGIQVSFWATDAVEKLAIDQKTVLYRVGQESLTNIAKHAHASHGAVTIRKSKNGFAMEIKDNGKSFQVDQKIALKGKNRLGLLGIQERVKLADGEFKVESTPGKGTKLLVWIPMNGSNGLITRRI</sequence>
<evidence type="ECO:0000259" key="10">
    <source>
        <dbReference type="PROSITE" id="PS50109"/>
    </source>
</evidence>
<dbReference type="SUPFAM" id="SSF55874">
    <property type="entry name" value="ATPase domain of HSP90 chaperone/DNA topoisomerase II/histidine kinase"/>
    <property type="match status" value="1"/>
</dbReference>
<dbReference type="Proteomes" id="UP000003688">
    <property type="component" value="Unassembled WGS sequence"/>
</dbReference>
<keyword evidence="9" id="KW-0175">Coiled coil</keyword>
<evidence type="ECO:0000256" key="8">
    <source>
        <dbReference type="ARBA" id="ARBA00023012"/>
    </source>
</evidence>
<dbReference type="Gene3D" id="1.20.5.1930">
    <property type="match status" value="1"/>
</dbReference>
<dbReference type="GO" id="GO:0005524">
    <property type="term" value="F:ATP binding"/>
    <property type="evidence" value="ECO:0007669"/>
    <property type="project" value="UniProtKB-KW"/>
</dbReference>